<comment type="caution">
    <text evidence="1">The sequence shown here is derived from an EMBL/GenBank/DDBJ whole genome shotgun (WGS) entry which is preliminary data.</text>
</comment>
<name>A0ABS8WI46_DATST</name>
<keyword evidence="2" id="KW-1185">Reference proteome</keyword>
<dbReference type="Proteomes" id="UP000823775">
    <property type="component" value="Unassembled WGS sequence"/>
</dbReference>
<protein>
    <submittedName>
        <fullName evidence="1">Uncharacterized protein</fullName>
    </submittedName>
</protein>
<sequence length="138" mass="15746">MISAIVHLKNRGKDDEERLRMLIDLQHDEQYAAVRRKQKQELTKVHGNTTMRRGAQHSKIHHNGRRDMSFVIFGGNPGQGISIRDDSDVNVLSFCNANCCSCLETRRFLKGHVEESQGLIQGMLALLNKRIAEYAMKI</sequence>
<dbReference type="EMBL" id="JACEIK010007087">
    <property type="protein sequence ID" value="MCE3049722.1"/>
    <property type="molecule type" value="Genomic_DNA"/>
</dbReference>
<evidence type="ECO:0000313" key="1">
    <source>
        <dbReference type="EMBL" id="MCE3049722.1"/>
    </source>
</evidence>
<organism evidence="1 2">
    <name type="scientific">Datura stramonium</name>
    <name type="common">Jimsonweed</name>
    <name type="synonym">Common thornapple</name>
    <dbReference type="NCBI Taxonomy" id="4076"/>
    <lineage>
        <taxon>Eukaryota</taxon>
        <taxon>Viridiplantae</taxon>
        <taxon>Streptophyta</taxon>
        <taxon>Embryophyta</taxon>
        <taxon>Tracheophyta</taxon>
        <taxon>Spermatophyta</taxon>
        <taxon>Magnoliopsida</taxon>
        <taxon>eudicotyledons</taxon>
        <taxon>Gunneridae</taxon>
        <taxon>Pentapetalae</taxon>
        <taxon>asterids</taxon>
        <taxon>lamiids</taxon>
        <taxon>Solanales</taxon>
        <taxon>Solanaceae</taxon>
        <taxon>Solanoideae</taxon>
        <taxon>Datureae</taxon>
        <taxon>Datura</taxon>
    </lineage>
</organism>
<reference evidence="1 2" key="1">
    <citation type="journal article" date="2021" name="BMC Genomics">
        <title>Datura genome reveals duplications of psychoactive alkaloid biosynthetic genes and high mutation rate following tissue culture.</title>
        <authorList>
            <person name="Rajewski A."/>
            <person name="Carter-House D."/>
            <person name="Stajich J."/>
            <person name="Litt A."/>
        </authorList>
    </citation>
    <scope>NUCLEOTIDE SEQUENCE [LARGE SCALE GENOMIC DNA]</scope>
    <source>
        <strain evidence="1">AR-01</strain>
    </source>
</reference>
<proteinExistence type="predicted"/>
<gene>
    <name evidence="1" type="ORF">HAX54_045594</name>
</gene>
<evidence type="ECO:0000313" key="2">
    <source>
        <dbReference type="Proteomes" id="UP000823775"/>
    </source>
</evidence>
<accession>A0ABS8WI46</accession>